<evidence type="ECO:0000313" key="8">
    <source>
        <dbReference type="Ensembl" id="ENSCCRP00020008452.1"/>
    </source>
</evidence>
<keyword evidence="3" id="KW-0227">DNA damage</keyword>
<organism evidence="8 9">
    <name type="scientific">Cyprinus carpio</name>
    <name type="common">Common carp</name>
    <dbReference type="NCBI Taxonomy" id="7962"/>
    <lineage>
        <taxon>Eukaryota</taxon>
        <taxon>Metazoa</taxon>
        <taxon>Chordata</taxon>
        <taxon>Craniata</taxon>
        <taxon>Vertebrata</taxon>
        <taxon>Euteleostomi</taxon>
        <taxon>Actinopterygii</taxon>
        <taxon>Neopterygii</taxon>
        <taxon>Teleostei</taxon>
        <taxon>Ostariophysi</taxon>
        <taxon>Cypriniformes</taxon>
        <taxon>Cyprinidae</taxon>
        <taxon>Cyprininae</taxon>
        <taxon>Cyprinus</taxon>
    </lineage>
</organism>
<evidence type="ECO:0000256" key="2">
    <source>
        <dbReference type="ARBA" id="ARBA00019825"/>
    </source>
</evidence>
<evidence type="ECO:0000256" key="7">
    <source>
        <dbReference type="SAM" id="MobiDB-lite"/>
    </source>
</evidence>
<evidence type="ECO:0000256" key="5">
    <source>
        <dbReference type="ARBA" id="ARBA00025380"/>
    </source>
</evidence>
<dbReference type="Ensembl" id="ENSCCRT00020009459.1">
    <property type="protein sequence ID" value="ENSCCRP00020008452.1"/>
    <property type="gene ID" value="ENSCCRG00020004485.1"/>
</dbReference>
<dbReference type="InterPro" id="IPR010760">
    <property type="entry name" value="DNA-repair_Swi5"/>
</dbReference>
<evidence type="ECO:0000256" key="3">
    <source>
        <dbReference type="ARBA" id="ARBA00022763"/>
    </source>
</evidence>
<evidence type="ECO:0000256" key="1">
    <source>
        <dbReference type="ARBA" id="ARBA00008060"/>
    </source>
</evidence>
<keyword evidence="4" id="KW-0234">DNA repair</keyword>
<evidence type="ECO:0000313" key="9">
    <source>
        <dbReference type="Proteomes" id="UP000694701"/>
    </source>
</evidence>
<comment type="function">
    <text evidence="5">Component of the swi5-sfr1 complex, a complex required for double-strand break repair via homologous recombination.</text>
</comment>
<dbReference type="AlphaFoldDB" id="A0A8C2C806"/>
<sequence>ALEQGTELPAAPRAPQHKSESESHDIFCICRGFVEQELDQHIELLHEYNDIKDIAQTLLGRLAGVRGVTTRDLYSHFGLELDD</sequence>
<proteinExistence type="inferred from homology"/>
<dbReference type="PANTHER" id="PTHR28529:SF2">
    <property type="entry name" value="DNA REPAIR PROTEIN SWI5 HOMOLOG"/>
    <property type="match status" value="1"/>
</dbReference>
<protein>
    <recommendedName>
        <fullName evidence="2">DNA repair protein SWI5 homolog</fullName>
    </recommendedName>
    <alternativeName>
        <fullName evidence="6">Protein SAE3 homolog</fullName>
    </alternativeName>
</protein>
<dbReference type="PANTHER" id="PTHR28529">
    <property type="entry name" value="DNA REPAIR PROTEIN SWI5 HOMOLOG"/>
    <property type="match status" value="1"/>
</dbReference>
<dbReference type="Proteomes" id="UP000694701">
    <property type="component" value="Unplaced"/>
</dbReference>
<feature type="region of interest" description="Disordered" evidence="7">
    <location>
        <begin position="1"/>
        <end position="22"/>
    </location>
</feature>
<comment type="similarity">
    <text evidence="1">Belongs to the SWI5/SAE3 family.</text>
</comment>
<evidence type="ECO:0000256" key="6">
    <source>
        <dbReference type="ARBA" id="ARBA00030081"/>
    </source>
</evidence>
<reference evidence="8" key="1">
    <citation type="submission" date="2025-08" db="UniProtKB">
        <authorList>
            <consortium name="Ensembl"/>
        </authorList>
    </citation>
    <scope>IDENTIFICATION</scope>
</reference>
<name>A0A8C2C806_CYPCA</name>
<dbReference type="Pfam" id="PF07061">
    <property type="entry name" value="Swi5"/>
    <property type="match status" value="1"/>
</dbReference>
<dbReference type="Gene3D" id="1.20.5.170">
    <property type="match status" value="1"/>
</dbReference>
<dbReference type="GO" id="GO:0000724">
    <property type="term" value="P:double-strand break repair via homologous recombination"/>
    <property type="evidence" value="ECO:0007669"/>
    <property type="project" value="TreeGrafter"/>
</dbReference>
<evidence type="ECO:0000256" key="4">
    <source>
        <dbReference type="ARBA" id="ARBA00023204"/>
    </source>
</evidence>
<dbReference type="GO" id="GO:0034974">
    <property type="term" value="C:Swi5-Swi2 complex"/>
    <property type="evidence" value="ECO:0007669"/>
    <property type="project" value="TreeGrafter"/>
</dbReference>
<dbReference type="GO" id="GO:0032798">
    <property type="term" value="C:Swi5-Sfr1 complex"/>
    <property type="evidence" value="ECO:0007669"/>
    <property type="project" value="TreeGrafter"/>
</dbReference>
<accession>A0A8C2C806</accession>